<organism evidence="1 2">
    <name type="scientific">Novymonas esmeraldas</name>
    <dbReference type="NCBI Taxonomy" id="1808958"/>
    <lineage>
        <taxon>Eukaryota</taxon>
        <taxon>Discoba</taxon>
        <taxon>Euglenozoa</taxon>
        <taxon>Kinetoplastea</taxon>
        <taxon>Metakinetoplastina</taxon>
        <taxon>Trypanosomatida</taxon>
        <taxon>Trypanosomatidae</taxon>
        <taxon>Novymonas</taxon>
    </lineage>
</organism>
<dbReference type="Gene3D" id="2.40.160.10">
    <property type="entry name" value="Porin"/>
    <property type="match status" value="1"/>
</dbReference>
<proteinExistence type="predicted"/>
<dbReference type="EMBL" id="JAECZO010000030">
    <property type="protein sequence ID" value="KAK7194006.1"/>
    <property type="molecule type" value="Genomic_DNA"/>
</dbReference>
<comment type="caution">
    <text evidence="1">The sequence shown here is derived from an EMBL/GenBank/DDBJ whole genome shotgun (WGS) entry which is preliminary data.</text>
</comment>
<accession>A0AAW0ELI6</accession>
<gene>
    <name evidence="1" type="ORF">NESM_000312900</name>
</gene>
<sequence>MSAPPSYKDLADVVNNYLTKGSEVRGWQLDAKEDGEPRRLSAFPFANPKAVGVHLTYQAPEYHTTLKSKVSAAFASWREYLPTIIYQTKIHNTAEKIEVDTAAGSVKVTAKNAVLNASCKTAPLDGFTADASATTRLSDQVYAGASLQYDPKRSGVRDFTAIVVRYACTNVGKGDLLGQYSLKNGFAVHMRIPLHTYLDAAIAAEQRRFIAGVQARSPCGARLMLNANVSDGTYTMTAIRNMNDMWRVTATVTAPFDRTESGAAPRFGLKFTHMDATD</sequence>
<dbReference type="Proteomes" id="UP001430356">
    <property type="component" value="Unassembled WGS sequence"/>
</dbReference>
<reference evidence="1 2" key="1">
    <citation type="journal article" date="2021" name="MBio">
        <title>A New Model Trypanosomatid, Novymonas esmeraldas: Genomic Perception of Its 'Candidatus Pandoraea novymonadis' Endosymbiont.</title>
        <authorList>
            <person name="Zakharova A."/>
            <person name="Saura A."/>
            <person name="Butenko A."/>
            <person name="Podesvova L."/>
            <person name="Warmusova S."/>
            <person name="Kostygov A.Y."/>
            <person name="Nenarokova A."/>
            <person name="Lukes J."/>
            <person name="Opperdoes F.R."/>
            <person name="Yurchenko V."/>
        </authorList>
    </citation>
    <scope>NUCLEOTIDE SEQUENCE [LARGE SCALE GENOMIC DNA]</scope>
    <source>
        <strain evidence="1 2">E262AT.01</strain>
    </source>
</reference>
<evidence type="ECO:0000313" key="2">
    <source>
        <dbReference type="Proteomes" id="UP001430356"/>
    </source>
</evidence>
<evidence type="ECO:0000313" key="1">
    <source>
        <dbReference type="EMBL" id="KAK7194006.1"/>
    </source>
</evidence>
<protein>
    <submittedName>
        <fullName evidence="1">Uncharacterized protein</fullName>
    </submittedName>
</protein>
<name>A0AAW0ELI6_9TRYP</name>
<keyword evidence="2" id="KW-1185">Reference proteome</keyword>
<dbReference type="InterPro" id="IPR023614">
    <property type="entry name" value="Porin_dom_sf"/>
</dbReference>
<dbReference type="AlphaFoldDB" id="A0AAW0ELI6"/>